<dbReference type="STRING" id="1265309.K529_005510"/>
<proteinExistence type="inferred from homology"/>
<feature type="domain" description="Core-binding (CB)" evidence="7">
    <location>
        <begin position="37"/>
        <end position="134"/>
    </location>
</feature>
<keyword evidence="3 5" id="KW-0238">DNA-binding</keyword>
<evidence type="ECO:0000256" key="2">
    <source>
        <dbReference type="ARBA" id="ARBA00022908"/>
    </source>
</evidence>
<evidence type="ECO:0000256" key="1">
    <source>
        <dbReference type="ARBA" id="ARBA00008857"/>
    </source>
</evidence>
<feature type="domain" description="Tyr recombinase" evidence="6">
    <location>
        <begin position="176"/>
        <end position="372"/>
    </location>
</feature>
<dbReference type="GO" id="GO:0015074">
    <property type="term" value="P:DNA integration"/>
    <property type="evidence" value="ECO:0007669"/>
    <property type="project" value="UniProtKB-KW"/>
</dbReference>
<dbReference type="InterPro" id="IPR044068">
    <property type="entry name" value="CB"/>
</dbReference>
<dbReference type="PANTHER" id="PTHR30629">
    <property type="entry name" value="PROPHAGE INTEGRASE"/>
    <property type="match status" value="1"/>
</dbReference>
<dbReference type="InterPro" id="IPR002104">
    <property type="entry name" value="Integrase_catalytic"/>
</dbReference>
<keyword evidence="2" id="KW-0229">DNA integration</keyword>
<dbReference type="Proteomes" id="UP000013243">
    <property type="component" value="Chromosome"/>
</dbReference>
<dbReference type="SUPFAM" id="SSF56349">
    <property type="entry name" value="DNA breaking-rejoining enzymes"/>
    <property type="match status" value="1"/>
</dbReference>
<dbReference type="PANTHER" id="PTHR30629:SF2">
    <property type="entry name" value="PROPHAGE INTEGRASE INTS-RELATED"/>
    <property type="match status" value="1"/>
</dbReference>
<name>A0A1B1A0V2_9RHOB</name>
<evidence type="ECO:0000256" key="3">
    <source>
        <dbReference type="ARBA" id="ARBA00023125"/>
    </source>
</evidence>
<dbReference type="PROSITE" id="PS51898">
    <property type="entry name" value="TYR_RECOMBINASE"/>
    <property type="match status" value="1"/>
</dbReference>
<evidence type="ECO:0000313" key="8">
    <source>
        <dbReference type="EMBL" id="ANP40219.1"/>
    </source>
</evidence>
<dbReference type="PROSITE" id="PS51900">
    <property type="entry name" value="CB"/>
    <property type="match status" value="1"/>
</dbReference>
<dbReference type="InterPro" id="IPR013762">
    <property type="entry name" value="Integrase-like_cat_sf"/>
</dbReference>
<dbReference type="GO" id="GO:0003677">
    <property type="term" value="F:DNA binding"/>
    <property type="evidence" value="ECO:0007669"/>
    <property type="project" value="UniProtKB-UniRule"/>
</dbReference>
<accession>A0A1B1A0V2</accession>
<gene>
    <name evidence="8" type="ORF">K529_005510</name>
</gene>
<organism evidence="8 9">
    <name type="scientific">Tritonibacter mobilis F1926</name>
    <dbReference type="NCBI Taxonomy" id="1265309"/>
    <lineage>
        <taxon>Bacteria</taxon>
        <taxon>Pseudomonadati</taxon>
        <taxon>Pseudomonadota</taxon>
        <taxon>Alphaproteobacteria</taxon>
        <taxon>Rhodobacterales</taxon>
        <taxon>Paracoccaceae</taxon>
        <taxon>Tritonibacter</taxon>
    </lineage>
</organism>
<dbReference type="InterPro" id="IPR011010">
    <property type="entry name" value="DNA_brk_join_enz"/>
</dbReference>
<dbReference type="KEGG" id="rmb:K529_005510"/>
<comment type="similarity">
    <text evidence="1">Belongs to the 'phage' integrase family.</text>
</comment>
<dbReference type="Gene3D" id="1.10.443.10">
    <property type="entry name" value="Intergrase catalytic core"/>
    <property type="match status" value="1"/>
</dbReference>
<reference evidence="8 9" key="1">
    <citation type="journal article" date="2016" name="ISME J.">
        <title>Global occurrence and heterogeneity of the Roseobacter-clade species Ruegeria mobilis.</title>
        <authorList>
            <person name="Sonnenschein E."/>
            <person name="Gram L."/>
        </authorList>
    </citation>
    <scope>NUCLEOTIDE SEQUENCE [LARGE SCALE GENOMIC DNA]</scope>
    <source>
        <strain evidence="8 9">F1926</strain>
    </source>
</reference>
<dbReference type="AlphaFoldDB" id="A0A1B1A0V2"/>
<dbReference type="InterPro" id="IPR010998">
    <property type="entry name" value="Integrase_recombinase_N"/>
</dbReference>
<dbReference type="InterPro" id="IPR050808">
    <property type="entry name" value="Phage_Integrase"/>
</dbReference>
<evidence type="ECO:0000256" key="4">
    <source>
        <dbReference type="ARBA" id="ARBA00023172"/>
    </source>
</evidence>
<dbReference type="GO" id="GO:0006310">
    <property type="term" value="P:DNA recombination"/>
    <property type="evidence" value="ECO:0007669"/>
    <property type="project" value="UniProtKB-KW"/>
</dbReference>
<sequence>MNVASARMVVQQRNHEIDQGVDPNTIKSVDHRKKHGETLGEIIDAYVDQHLSKRSKSHRAEFGRLIAPWIREEPKNPNRGGKRQTRLTIGQAFRETIAEEITPRHIGPYLQRIPSDSVANSALRQLRALFNWAIRMQIVDMRNPCGPFEMRKIIKQRRDYTPEQVRLIAQRVFNPPMKAAISLEGLEGEKKRLAALQAGHAGREHDQLLELCNFMGILFLTMARPTEVKHARYEHFDLDRLIWHKHNTKGIKLSRTTYEYAFRSVPIHPKVGELVQQQRLRWPDSGFVFPNHTDLTQPRDNFARAIKKFKGLEGIPAHFQLYDIKRMAISLMITGQGVRREDVSHYVDHRGNIDTTMIYDLGFVDPLRPVTHKLGELLGVD</sequence>
<evidence type="ECO:0000313" key="9">
    <source>
        <dbReference type="Proteomes" id="UP000013243"/>
    </source>
</evidence>
<dbReference type="Gene3D" id="1.10.150.130">
    <property type="match status" value="1"/>
</dbReference>
<keyword evidence="4" id="KW-0233">DNA recombination</keyword>
<evidence type="ECO:0000259" key="7">
    <source>
        <dbReference type="PROSITE" id="PS51900"/>
    </source>
</evidence>
<evidence type="ECO:0000256" key="5">
    <source>
        <dbReference type="PROSITE-ProRule" id="PRU01248"/>
    </source>
</evidence>
<dbReference type="EMBL" id="CP015230">
    <property type="protein sequence ID" value="ANP40219.1"/>
    <property type="molecule type" value="Genomic_DNA"/>
</dbReference>
<protein>
    <submittedName>
        <fullName evidence="8">Integrase</fullName>
    </submittedName>
</protein>
<evidence type="ECO:0000259" key="6">
    <source>
        <dbReference type="PROSITE" id="PS51898"/>
    </source>
</evidence>